<sequence length="179" mass="19235">MTMTGDQEIAPAGSGLPAVPQAGPVRMCVGCRARHAQSQLLRFGLRPGADGKPAQVTPTLSARRSLGGRSAYLCPRRACLDRAIKRRVFTRAFSSTSGRPRAGRDTLSAIDPAAADALWTATVDILRREIDLLDRCAEKTHAHLGRRGLERLLFELSSQPAPSDRRSSANRQGGTPTHG</sequence>
<feature type="region of interest" description="Disordered" evidence="1">
    <location>
        <begin position="157"/>
        <end position="179"/>
    </location>
</feature>
<dbReference type="PANTHER" id="PTHR34215:SF1">
    <property type="entry name" value="YLXR DOMAIN-CONTAINING PROTEIN"/>
    <property type="match status" value="1"/>
</dbReference>
<feature type="domain" description="YlxR" evidence="2">
    <location>
        <begin position="26"/>
        <end position="95"/>
    </location>
</feature>
<dbReference type="Proteomes" id="UP000238823">
    <property type="component" value="Unassembled WGS sequence"/>
</dbReference>
<dbReference type="InterPro" id="IPR037465">
    <property type="entry name" value="YlxR"/>
</dbReference>
<comment type="caution">
    <text evidence="3">The sequence shown here is derived from an EMBL/GenBank/DDBJ whole genome shotgun (WGS) entry which is preliminary data.</text>
</comment>
<evidence type="ECO:0000313" key="4">
    <source>
        <dbReference type="Proteomes" id="UP000238823"/>
    </source>
</evidence>
<proteinExistence type="predicted"/>
<gene>
    <name evidence="3" type="ORF">ENSA7_27950</name>
</gene>
<evidence type="ECO:0000313" key="3">
    <source>
        <dbReference type="EMBL" id="PRQ07498.1"/>
    </source>
</evidence>
<reference evidence="3 4" key="1">
    <citation type="submission" date="2018-03" db="EMBL/GenBank/DDBJ databases">
        <title>Draft Genome Sequences of the Obligatory Marine Myxobacteria Enhygromyxa salina SWB007.</title>
        <authorList>
            <person name="Poehlein A."/>
            <person name="Moghaddam J.A."/>
            <person name="Harms H."/>
            <person name="Alanjari M."/>
            <person name="Koenig G.M."/>
            <person name="Daniel R."/>
            <person name="Schaeberle T.F."/>
        </authorList>
    </citation>
    <scope>NUCLEOTIDE SEQUENCE [LARGE SCALE GENOMIC DNA]</scope>
    <source>
        <strain evidence="3 4">SWB007</strain>
    </source>
</reference>
<dbReference type="SUPFAM" id="SSF64376">
    <property type="entry name" value="YlxR-like"/>
    <property type="match status" value="1"/>
</dbReference>
<dbReference type="OrthoDB" id="9813251at2"/>
<accession>A0A2S9YQZ3</accession>
<evidence type="ECO:0000256" key="1">
    <source>
        <dbReference type="SAM" id="MobiDB-lite"/>
    </source>
</evidence>
<dbReference type="Pfam" id="PF04296">
    <property type="entry name" value="YlxR"/>
    <property type="match status" value="1"/>
</dbReference>
<dbReference type="InterPro" id="IPR007393">
    <property type="entry name" value="YlxR_dom"/>
</dbReference>
<feature type="compositionally biased region" description="Polar residues" evidence="1">
    <location>
        <begin position="169"/>
        <end position="179"/>
    </location>
</feature>
<dbReference type="Gene3D" id="3.30.1230.10">
    <property type="entry name" value="YlxR-like"/>
    <property type="match status" value="1"/>
</dbReference>
<dbReference type="AlphaFoldDB" id="A0A2S9YQZ3"/>
<protein>
    <recommendedName>
        <fullName evidence="2">YlxR domain-containing protein</fullName>
    </recommendedName>
</protein>
<dbReference type="InterPro" id="IPR035931">
    <property type="entry name" value="YlxR-like_sf"/>
</dbReference>
<dbReference type="PANTHER" id="PTHR34215">
    <property type="entry name" value="BLL0784 PROTEIN"/>
    <property type="match status" value="1"/>
</dbReference>
<organism evidence="3 4">
    <name type="scientific">Enhygromyxa salina</name>
    <dbReference type="NCBI Taxonomy" id="215803"/>
    <lineage>
        <taxon>Bacteria</taxon>
        <taxon>Pseudomonadati</taxon>
        <taxon>Myxococcota</taxon>
        <taxon>Polyangia</taxon>
        <taxon>Nannocystales</taxon>
        <taxon>Nannocystaceae</taxon>
        <taxon>Enhygromyxa</taxon>
    </lineage>
</organism>
<evidence type="ECO:0000259" key="2">
    <source>
        <dbReference type="Pfam" id="PF04296"/>
    </source>
</evidence>
<name>A0A2S9YQZ3_9BACT</name>
<dbReference type="EMBL" id="PVNL01000053">
    <property type="protein sequence ID" value="PRQ07498.1"/>
    <property type="molecule type" value="Genomic_DNA"/>
</dbReference>